<proteinExistence type="predicted"/>
<evidence type="ECO:0000313" key="4">
    <source>
        <dbReference type="EMBL" id="KAK3794183.1"/>
    </source>
</evidence>
<evidence type="ECO:0000256" key="1">
    <source>
        <dbReference type="ARBA" id="ARBA00022737"/>
    </source>
</evidence>
<dbReference type="PROSITE" id="PS50088">
    <property type="entry name" value="ANK_REPEAT"/>
    <property type="match status" value="3"/>
</dbReference>
<dbReference type="PROSITE" id="PS50297">
    <property type="entry name" value="ANK_REP_REGION"/>
    <property type="match status" value="3"/>
</dbReference>
<comment type="caution">
    <text evidence="4">The sequence shown here is derived from an EMBL/GenBank/DDBJ whole genome shotgun (WGS) entry which is preliminary data.</text>
</comment>
<protein>
    <submittedName>
        <fullName evidence="4">Uncharacterized protein</fullName>
    </submittedName>
</protein>
<name>A0AAE1AUI5_9GAST</name>
<reference evidence="4" key="1">
    <citation type="journal article" date="2023" name="G3 (Bethesda)">
        <title>A reference genome for the long-term kleptoplast-retaining sea slug Elysia crispata morphotype clarki.</title>
        <authorList>
            <person name="Eastman K.E."/>
            <person name="Pendleton A.L."/>
            <person name="Shaikh M.A."/>
            <person name="Suttiyut T."/>
            <person name="Ogas R."/>
            <person name="Tomko P."/>
            <person name="Gavelis G."/>
            <person name="Widhalm J.R."/>
            <person name="Wisecaver J.H."/>
        </authorList>
    </citation>
    <scope>NUCLEOTIDE SEQUENCE</scope>
    <source>
        <strain evidence="4">ECLA1</strain>
    </source>
</reference>
<keyword evidence="2 3" id="KW-0040">ANK repeat</keyword>
<organism evidence="4 5">
    <name type="scientific">Elysia crispata</name>
    <name type="common">lettuce slug</name>
    <dbReference type="NCBI Taxonomy" id="231223"/>
    <lineage>
        <taxon>Eukaryota</taxon>
        <taxon>Metazoa</taxon>
        <taxon>Spiralia</taxon>
        <taxon>Lophotrochozoa</taxon>
        <taxon>Mollusca</taxon>
        <taxon>Gastropoda</taxon>
        <taxon>Heterobranchia</taxon>
        <taxon>Euthyneura</taxon>
        <taxon>Panpulmonata</taxon>
        <taxon>Sacoglossa</taxon>
        <taxon>Placobranchoidea</taxon>
        <taxon>Plakobranchidae</taxon>
        <taxon>Elysia</taxon>
    </lineage>
</organism>
<dbReference type="InterPro" id="IPR002110">
    <property type="entry name" value="Ankyrin_rpt"/>
</dbReference>
<dbReference type="SMART" id="SM00248">
    <property type="entry name" value="ANK"/>
    <property type="match status" value="8"/>
</dbReference>
<sequence>MESSSLSNAIRDRDCDKVKKLLTSGQCSPNGDGSERYPPIIECIISATSDKDDADSCELLKLLVLHGADLNVRSESNGFCDVDYTGITPAMSAALRGNLTCLRFLVESGADLDIVSEDGDTTLTIAVKEAHVDCVRFLAQYLPPSVLNERDDYGMTALMWAASSHGEHHILCMQHLIAAGAKVGVEADDGDTALMIAVRSGNAPAVKLLLEKGALVNSITDYGETPLTSALHSANCSIILTLLRHGADPTKSRRHLSCIQEMVSCQQNSIVRALVMNGFPPLDMAFVVRKYPFHAGKIRQKLKSYIETTRVSPLAVALLYSHTDVALYFIANQFFTRFDIVRLCWDPVLRQLLQDMGASKSLEILDFQATRPKPLFQLCSVVVTSILTQDLVRQPVRGCDTEGAANPWVYSPTFREKLGRLDLPLVLQKVLLHKTPSSGICCQTWSGLPFGEIELSPACHCVDCEGLEMKT</sequence>
<dbReference type="Pfam" id="PF12796">
    <property type="entry name" value="Ank_2"/>
    <property type="match status" value="2"/>
</dbReference>
<dbReference type="PANTHER" id="PTHR24198">
    <property type="entry name" value="ANKYRIN REPEAT AND PROTEIN KINASE DOMAIN-CONTAINING PROTEIN"/>
    <property type="match status" value="1"/>
</dbReference>
<dbReference type="PANTHER" id="PTHR24198:SF190">
    <property type="entry name" value="DYNEIN HEAVY CHAIN 12, AXONEMAL-LIKE"/>
    <property type="match status" value="1"/>
</dbReference>
<evidence type="ECO:0000256" key="3">
    <source>
        <dbReference type="PROSITE-ProRule" id="PRU00023"/>
    </source>
</evidence>
<feature type="repeat" description="ANK" evidence="3">
    <location>
        <begin position="85"/>
        <end position="117"/>
    </location>
</feature>
<dbReference type="SUPFAM" id="SSF48403">
    <property type="entry name" value="Ankyrin repeat"/>
    <property type="match status" value="1"/>
</dbReference>
<evidence type="ECO:0000313" key="5">
    <source>
        <dbReference type="Proteomes" id="UP001283361"/>
    </source>
</evidence>
<feature type="repeat" description="ANK" evidence="3">
    <location>
        <begin position="189"/>
        <end position="221"/>
    </location>
</feature>
<dbReference type="Proteomes" id="UP001283361">
    <property type="component" value="Unassembled WGS sequence"/>
</dbReference>
<gene>
    <name evidence="4" type="ORF">RRG08_049583</name>
</gene>
<keyword evidence="5" id="KW-1185">Reference proteome</keyword>
<accession>A0AAE1AUI5</accession>
<dbReference type="Gene3D" id="1.25.40.20">
    <property type="entry name" value="Ankyrin repeat-containing domain"/>
    <property type="match status" value="2"/>
</dbReference>
<dbReference type="GO" id="GO:0005737">
    <property type="term" value="C:cytoplasm"/>
    <property type="evidence" value="ECO:0007669"/>
    <property type="project" value="TreeGrafter"/>
</dbReference>
<dbReference type="InterPro" id="IPR036770">
    <property type="entry name" value="Ankyrin_rpt-contain_sf"/>
</dbReference>
<feature type="repeat" description="ANK" evidence="3">
    <location>
        <begin position="222"/>
        <end position="254"/>
    </location>
</feature>
<dbReference type="AlphaFoldDB" id="A0AAE1AUI5"/>
<keyword evidence="1" id="KW-0677">Repeat</keyword>
<evidence type="ECO:0000256" key="2">
    <source>
        <dbReference type="ARBA" id="ARBA00023043"/>
    </source>
</evidence>
<dbReference type="EMBL" id="JAWDGP010001132">
    <property type="protein sequence ID" value="KAK3794183.1"/>
    <property type="molecule type" value="Genomic_DNA"/>
</dbReference>